<dbReference type="InterPro" id="IPR027417">
    <property type="entry name" value="P-loop_NTPase"/>
</dbReference>
<dbReference type="Gene3D" id="3.40.50.300">
    <property type="entry name" value="P-loop containing nucleotide triphosphate hydrolases"/>
    <property type="match status" value="1"/>
</dbReference>
<dbReference type="SUPFAM" id="SSF52540">
    <property type="entry name" value="P-loop containing nucleoside triphosphate hydrolases"/>
    <property type="match status" value="1"/>
</dbReference>
<dbReference type="EMBL" id="FWYB01000003">
    <property type="protein sequence ID" value="SMC79504.1"/>
    <property type="molecule type" value="Genomic_DNA"/>
</dbReference>
<dbReference type="PANTHER" id="PTHR42990:SF1">
    <property type="entry name" value="AAA+ ATPASE DOMAIN-CONTAINING PROTEIN"/>
    <property type="match status" value="1"/>
</dbReference>
<dbReference type="InterPro" id="IPR041682">
    <property type="entry name" value="AAA_14"/>
</dbReference>
<keyword evidence="3" id="KW-1185">Reference proteome</keyword>
<accession>A0A1W2C3A6</accession>
<name>A0A1W2C3A6_9SPHI</name>
<sequence>MLFCWFQPAKLISFCIFEPAICIIMEPLIQYQDNLLRSVDNSFRRYLHQNINWNQRMIGIKGPRGAGKTTLMLQYLKFDLKEMTSKALYVTADHTWFYNHTLLDTAMDWFKQGGRVLFIDEVHKYPQWSRELKNIYDGLPEMRVIFSASSALDIYRGEADLSRRVISYTLAGLSFREYLAFTAHIIFEPVSLNDIQTNHRALSMKVLEKLQPLPAFNKYLMNGYLPIIAEGEDEYLSRLEQVINAIVDTDLAYIAAYNAGTAVKVKRLLGVIAESAPFKPNMSALARKMEINRESIYEYVYQLKDARLLNILAAEGKGVSRLQKPDKIFLENTNLAYAMNVNPDKGNIRETFLLNQFINKGLEVYAPAEGDFSIAGLNIEVGGKSKTAKQVKNTDAYIVAADDIEIGFGTKVPLWLFGFLY</sequence>
<protein>
    <recommendedName>
        <fullName evidence="1">AAA domain-containing protein</fullName>
    </recommendedName>
</protein>
<proteinExistence type="predicted"/>
<gene>
    <name evidence="2" type="ORF">SAMN04488101_10384</name>
</gene>
<reference evidence="2 3" key="1">
    <citation type="submission" date="2017-04" db="EMBL/GenBank/DDBJ databases">
        <authorList>
            <person name="Afonso C.L."/>
            <person name="Miller P.J."/>
            <person name="Scott M.A."/>
            <person name="Spackman E."/>
            <person name="Goraichik I."/>
            <person name="Dimitrov K.M."/>
            <person name="Suarez D.L."/>
            <person name="Swayne D.E."/>
        </authorList>
    </citation>
    <scope>NUCLEOTIDE SEQUENCE [LARGE SCALE GENOMIC DNA]</scope>
    <source>
        <strain evidence="2 3">DSM 19625</strain>
    </source>
</reference>
<evidence type="ECO:0000313" key="3">
    <source>
        <dbReference type="Proteomes" id="UP000192678"/>
    </source>
</evidence>
<dbReference type="PANTHER" id="PTHR42990">
    <property type="entry name" value="ATPASE"/>
    <property type="match status" value="1"/>
</dbReference>
<feature type="domain" description="AAA" evidence="1">
    <location>
        <begin position="55"/>
        <end position="179"/>
    </location>
</feature>
<dbReference type="AlphaFoldDB" id="A0A1W2C3A6"/>
<dbReference type="Pfam" id="PF13173">
    <property type="entry name" value="AAA_14"/>
    <property type="match status" value="1"/>
</dbReference>
<organism evidence="2 3">
    <name type="scientific">Pedobacter nyackensis</name>
    <dbReference type="NCBI Taxonomy" id="475255"/>
    <lineage>
        <taxon>Bacteria</taxon>
        <taxon>Pseudomonadati</taxon>
        <taxon>Bacteroidota</taxon>
        <taxon>Sphingobacteriia</taxon>
        <taxon>Sphingobacteriales</taxon>
        <taxon>Sphingobacteriaceae</taxon>
        <taxon>Pedobacter</taxon>
    </lineage>
</organism>
<evidence type="ECO:0000259" key="1">
    <source>
        <dbReference type="Pfam" id="PF13173"/>
    </source>
</evidence>
<dbReference type="STRING" id="475255.SAMN04488101_10384"/>
<dbReference type="Proteomes" id="UP000192678">
    <property type="component" value="Unassembled WGS sequence"/>
</dbReference>
<evidence type="ECO:0000313" key="2">
    <source>
        <dbReference type="EMBL" id="SMC79504.1"/>
    </source>
</evidence>